<dbReference type="Gene3D" id="3.30.1330.60">
    <property type="entry name" value="OmpA-like domain"/>
    <property type="match status" value="1"/>
</dbReference>
<evidence type="ECO:0000259" key="1">
    <source>
        <dbReference type="Pfam" id="PF09850"/>
    </source>
</evidence>
<protein>
    <submittedName>
        <fullName evidence="2">DotU family type VI secretion system protein</fullName>
    </submittedName>
</protein>
<dbReference type="InterPro" id="IPR036737">
    <property type="entry name" value="OmpA-like_sf"/>
</dbReference>
<proteinExistence type="predicted"/>
<evidence type="ECO:0000313" key="3">
    <source>
        <dbReference type="Proteomes" id="UP001500975"/>
    </source>
</evidence>
<accession>A0ABP8HJJ5</accession>
<dbReference type="Proteomes" id="UP001500975">
    <property type="component" value="Unassembled WGS sequence"/>
</dbReference>
<evidence type="ECO:0000313" key="2">
    <source>
        <dbReference type="EMBL" id="GAA4340208.1"/>
    </source>
</evidence>
<dbReference type="InterPro" id="IPR017732">
    <property type="entry name" value="T4/T6SS_DotU"/>
</dbReference>
<dbReference type="Pfam" id="PF09850">
    <property type="entry name" value="DotU"/>
    <property type="match status" value="1"/>
</dbReference>
<organism evidence="2 3">
    <name type="scientific">Variovorax defluvii</name>
    <dbReference type="NCBI Taxonomy" id="913761"/>
    <lineage>
        <taxon>Bacteria</taxon>
        <taxon>Pseudomonadati</taxon>
        <taxon>Pseudomonadota</taxon>
        <taxon>Betaproteobacteria</taxon>
        <taxon>Burkholderiales</taxon>
        <taxon>Comamonadaceae</taxon>
        <taxon>Variovorax</taxon>
    </lineage>
</organism>
<keyword evidence="3" id="KW-1185">Reference proteome</keyword>
<gene>
    <name evidence="2" type="ORF">GCM10023165_20020</name>
</gene>
<sequence length="373" mass="39024">MPTPVDAEADAATVFAGEPPAARALRTHALPLVALLAGLRDATPADPAALRRTLAAAVNRFEADARAAGVPEPHVAAASYMLCAWGDEQFAAAPWGAEGAGLLQRFHGEAGGGDKLLRLVARLAQNPREHRALLELFHTCLSLGLRARTVLDPRDHESLRARVHLALQQAAPAPPLVPRWHCAAAAARPPRTPRAALPAVLLLGLLAVGVYSATQIQLAARVDGVLASLQRIVPAGSAAASPIAAVATAAPPRLAAALREDIEAGRLSVRDELLRSVAVIEADALGDAGAALQRLGAVLAKQPGKVVVVGYTDGSDSPTARTPSAWHQAMEWARSTADRLRPQLGDGRLAVEARVDAEAPKPQRRVEIVLFPQ</sequence>
<name>A0ABP8HJJ5_9BURK</name>
<reference evidence="3" key="1">
    <citation type="journal article" date="2019" name="Int. J. Syst. Evol. Microbiol.">
        <title>The Global Catalogue of Microorganisms (GCM) 10K type strain sequencing project: providing services to taxonomists for standard genome sequencing and annotation.</title>
        <authorList>
            <consortium name="The Broad Institute Genomics Platform"/>
            <consortium name="The Broad Institute Genome Sequencing Center for Infectious Disease"/>
            <person name="Wu L."/>
            <person name="Ma J."/>
        </authorList>
    </citation>
    <scope>NUCLEOTIDE SEQUENCE [LARGE SCALE GENOMIC DNA]</scope>
    <source>
        <strain evidence="3">JCM 17804</strain>
    </source>
</reference>
<dbReference type="PANTHER" id="PTHR38033">
    <property type="entry name" value="MEMBRANE PROTEIN-RELATED"/>
    <property type="match status" value="1"/>
</dbReference>
<dbReference type="PANTHER" id="PTHR38033:SF1">
    <property type="entry name" value="DOTU FAMILY TYPE IV_VI SECRETION SYSTEM PROTEIN"/>
    <property type="match status" value="1"/>
</dbReference>
<comment type="caution">
    <text evidence="2">The sequence shown here is derived from an EMBL/GenBank/DDBJ whole genome shotgun (WGS) entry which is preliminary data.</text>
</comment>
<dbReference type="InterPro" id="IPR038522">
    <property type="entry name" value="T4/T6SS_DotU_sf"/>
</dbReference>
<dbReference type="Gene3D" id="1.25.40.590">
    <property type="entry name" value="Type IV / VI secretion system, DotU"/>
    <property type="match status" value="1"/>
</dbReference>
<dbReference type="EMBL" id="BAABGJ010000016">
    <property type="protein sequence ID" value="GAA4340208.1"/>
    <property type="molecule type" value="Genomic_DNA"/>
</dbReference>
<feature type="domain" description="Type IV / VI secretion system DotU" evidence="1">
    <location>
        <begin position="26"/>
        <end position="213"/>
    </location>
</feature>
<dbReference type="NCBIfam" id="TIGR03349">
    <property type="entry name" value="IV_VI_DotU"/>
    <property type="match status" value="1"/>
</dbReference>